<comment type="catalytic activity">
    <reaction evidence="1 13">
        <text>Cleavage of hydrophobic, N-terminal signal or leader sequences from secreted and periplasmic proteins.</text>
        <dbReference type="EC" id="3.4.21.89"/>
    </reaction>
</comment>
<dbReference type="Gene3D" id="2.10.109.10">
    <property type="entry name" value="Umud Fragment, subunit A"/>
    <property type="match status" value="1"/>
</dbReference>
<sequence length="329" mass="36805">MDNVFPLILVIATLVTGFLWCLEHFKLTPIPRSLEPQRDQKRPDAVRGKCGHNNVAVKISHKSGWVKTCSSIFPVLFLVFVLRSFIFEPFQIPSGSMMPTLLVGDFILVEKFSYGIKNPITQTTLIETGHPKRGDVVVFKFPLNPKLNYIKRVVGLPGERINYDHLNKCLTVQPVCKNGQNCATSVPIIYCGLAQNDFEQTHNLTGAREASAGFLQIPSTQKVDGAIRLVQRQESLGGVVHNILTMSGKQDRLGSYYQQQGSSLSEWVVPKGEYFMMGDNRDNSSDSRFWGCVPERNLVGKATAIWMSLEKQEGKWPTGVRLNRIGGIH</sequence>
<evidence type="ECO:0000256" key="12">
    <source>
        <dbReference type="PIRSR" id="PIRSR600223-1"/>
    </source>
</evidence>
<proteinExistence type="inferred from homology"/>
<feature type="transmembrane region" description="Helical" evidence="13">
    <location>
        <begin position="68"/>
        <end position="87"/>
    </location>
</feature>
<evidence type="ECO:0000313" key="16">
    <source>
        <dbReference type="EMBL" id="CUX96362.1"/>
    </source>
</evidence>
<evidence type="ECO:0000256" key="6">
    <source>
        <dbReference type="ARBA" id="ARBA00022475"/>
    </source>
</evidence>
<dbReference type="PROSITE" id="PS00501">
    <property type="entry name" value="SPASE_I_1"/>
    <property type="match status" value="1"/>
</dbReference>
<evidence type="ECO:0000256" key="2">
    <source>
        <dbReference type="ARBA" id="ARBA00004651"/>
    </source>
</evidence>
<evidence type="ECO:0000256" key="7">
    <source>
        <dbReference type="ARBA" id="ARBA00022670"/>
    </source>
</evidence>
<keyword evidence="17" id="KW-1185">Reference proteome</keyword>
<dbReference type="AlphaFoldDB" id="A0A143WRK2"/>
<accession>A0A143WRK2</accession>
<dbReference type="Gene3D" id="2.170.230.10">
    <property type="match status" value="1"/>
</dbReference>
<evidence type="ECO:0000256" key="4">
    <source>
        <dbReference type="ARBA" id="ARBA00013208"/>
    </source>
</evidence>
<dbReference type="OrthoDB" id="9815782at2"/>
<protein>
    <recommendedName>
        <fullName evidence="5 13">Signal peptidase I</fullName>
        <ecNumber evidence="4 13">3.4.21.89</ecNumber>
    </recommendedName>
</protein>
<keyword evidence="7 13" id="KW-0645">Protease</keyword>
<evidence type="ECO:0000256" key="8">
    <source>
        <dbReference type="ARBA" id="ARBA00022692"/>
    </source>
</evidence>
<dbReference type="NCBIfam" id="NF008114">
    <property type="entry name" value="PRK10861.1"/>
    <property type="match status" value="1"/>
</dbReference>
<gene>
    <name evidence="16" type="primary">lepB</name>
    <name evidence="16" type="ORF">MHIR_DE00002</name>
</gene>
<dbReference type="PROSITE" id="PS00760">
    <property type="entry name" value="SPASE_I_2"/>
    <property type="match status" value="1"/>
</dbReference>
<evidence type="ECO:0000256" key="9">
    <source>
        <dbReference type="ARBA" id="ARBA00022801"/>
    </source>
</evidence>
<feature type="active site" evidence="12">
    <location>
        <position position="96"/>
    </location>
</feature>
<dbReference type="SUPFAM" id="SSF51306">
    <property type="entry name" value="LexA/Signal peptidase"/>
    <property type="match status" value="1"/>
</dbReference>
<evidence type="ECO:0000259" key="15">
    <source>
        <dbReference type="Pfam" id="PF10502"/>
    </source>
</evidence>
<feature type="transmembrane region" description="Helical" evidence="13">
    <location>
        <begin position="6"/>
        <end position="22"/>
    </location>
</feature>
<comment type="similarity">
    <text evidence="3 14">Belongs to the peptidase S26 family.</text>
</comment>
<dbReference type="CDD" id="cd06530">
    <property type="entry name" value="S26_SPase_I"/>
    <property type="match status" value="1"/>
</dbReference>
<dbReference type="Pfam" id="PF10502">
    <property type="entry name" value="Peptidase_S26"/>
    <property type="match status" value="1"/>
</dbReference>
<keyword evidence="10 13" id="KW-1133">Transmembrane helix</keyword>
<evidence type="ECO:0000256" key="3">
    <source>
        <dbReference type="ARBA" id="ARBA00009370"/>
    </source>
</evidence>
<dbReference type="InterPro" id="IPR019766">
    <property type="entry name" value="Sign_pep_all-beta_subdom"/>
</dbReference>
<dbReference type="InterPro" id="IPR019533">
    <property type="entry name" value="Peptidase_S26"/>
</dbReference>
<dbReference type="STRING" id="1778262.MHIR_DE00002"/>
<evidence type="ECO:0000256" key="14">
    <source>
        <dbReference type="RuleBase" id="RU362042"/>
    </source>
</evidence>
<evidence type="ECO:0000313" key="17">
    <source>
        <dbReference type="Proteomes" id="UP000095322"/>
    </source>
</evidence>
<evidence type="ECO:0000256" key="11">
    <source>
        <dbReference type="ARBA" id="ARBA00023136"/>
    </source>
</evidence>
<dbReference type="InterPro" id="IPR019756">
    <property type="entry name" value="Pept_S26A_signal_pept_1_Ser-AS"/>
</dbReference>
<dbReference type="PANTHER" id="PTHR43390:SF1">
    <property type="entry name" value="CHLOROPLAST PROCESSING PEPTIDASE"/>
    <property type="match status" value="1"/>
</dbReference>
<evidence type="ECO:0000256" key="13">
    <source>
        <dbReference type="RuleBase" id="RU003993"/>
    </source>
</evidence>
<dbReference type="GO" id="GO:0006465">
    <property type="term" value="P:signal peptide processing"/>
    <property type="evidence" value="ECO:0007669"/>
    <property type="project" value="InterPro"/>
</dbReference>
<dbReference type="GO" id="GO:0009003">
    <property type="term" value="F:signal peptidase activity"/>
    <property type="evidence" value="ECO:0007669"/>
    <property type="project" value="UniProtKB-EC"/>
</dbReference>
<dbReference type="NCBIfam" id="TIGR02227">
    <property type="entry name" value="sigpep_I_bact"/>
    <property type="match status" value="2"/>
</dbReference>
<organism evidence="16 17">
    <name type="scientific">Candidatus Doolittlea endobia</name>
    <dbReference type="NCBI Taxonomy" id="1778262"/>
    <lineage>
        <taxon>Bacteria</taxon>
        <taxon>Pseudomonadati</taxon>
        <taxon>Pseudomonadota</taxon>
        <taxon>Gammaproteobacteria</taxon>
        <taxon>Enterobacterales</taxon>
        <taxon>Enterobacteriaceae</taxon>
        <taxon>Candidatus Doolittlea</taxon>
    </lineage>
</organism>
<keyword evidence="6" id="KW-1003">Cell membrane</keyword>
<dbReference type="Proteomes" id="UP000095322">
    <property type="component" value="Chromosome I"/>
</dbReference>
<dbReference type="InterPro" id="IPR036286">
    <property type="entry name" value="LexA/Signal_pep-like_sf"/>
</dbReference>
<dbReference type="InterPro" id="IPR019757">
    <property type="entry name" value="Pept_S26A_signal_pept_1_Lys-AS"/>
</dbReference>
<keyword evidence="11 13" id="KW-0472">Membrane</keyword>
<dbReference type="EMBL" id="LN999833">
    <property type="protein sequence ID" value="CUX96362.1"/>
    <property type="molecule type" value="Genomic_DNA"/>
</dbReference>
<feature type="active site" evidence="12">
    <location>
        <position position="151"/>
    </location>
</feature>
<feature type="domain" description="Peptidase S26" evidence="15">
    <location>
        <begin position="67"/>
        <end position="306"/>
    </location>
</feature>
<evidence type="ECO:0000256" key="5">
    <source>
        <dbReference type="ARBA" id="ARBA00019232"/>
    </source>
</evidence>
<dbReference type="GO" id="GO:0004252">
    <property type="term" value="F:serine-type endopeptidase activity"/>
    <property type="evidence" value="ECO:0007669"/>
    <property type="project" value="InterPro"/>
</dbReference>
<dbReference type="PATRIC" id="fig|1778262.3.peg.2"/>
<evidence type="ECO:0000256" key="1">
    <source>
        <dbReference type="ARBA" id="ARBA00000677"/>
    </source>
</evidence>
<keyword evidence="8 13" id="KW-0812">Transmembrane</keyword>
<dbReference type="InterPro" id="IPR019758">
    <property type="entry name" value="Pept_S26A_signal_pept_1_CS"/>
</dbReference>
<dbReference type="KEGG" id="den:MHIR_DE00002"/>
<evidence type="ECO:0000256" key="10">
    <source>
        <dbReference type="ARBA" id="ARBA00022989"/>
    </source>
</evidence>
<reference evidence="17" key="1">
    <citation type="submission" date="2016-01" db="EMBL/GenBank/DDBJ databases">
        <authorList>
            <person name="Husnik F."/>
        </authorList>
    </citation>
    <scope>NUCLEOTIDE SEQUENCE [LARGE SCALE GENOMIC DNA]</scope>
</reference>
<keyword evidence="9 13" id="KW-0378">Hydrolase</keyword>
<dbReference type="RefSeq" id="WP_067565110.1">
    <property type="nucleotide sequence ID" value="NZ_LN999833.1"/>
</dbReference>
<dbReference type="InterPro" id="IPR000223">
    <property type="entry name" value="Pept_S26A_signal_pept_1"/>
</dbReference>
<dbReference type="GO" id="GO:0005886">
    <property type="term" value="C:plasma membrane"/>
    <property type="evidence" value="ECO:0007669"/>
    <property type="project" value="UniProtKB-SubCell"/>
</dbReference>
<comment type="subcellular location">
    <subcellularLocation>
        <location evidence="2">Cell membrane</location>
        <topology evidence="2">Multi-pass membrane protein</topology>
    </subcellularLocation>
    <subcellularLocation>
        <location evidence="14">Membrane</location>
        <topology evidence="14">Multi-pass membrane protein</topology>
    </subcellularLocation>
</comment>
<dbReference type="PRINTS" id="PR00727">
    <property type="entry name" value="LEADERPTASE"/>
</dbReference>
<name>A0A143WRK2_9ENTR</name>
<dbReference type="PROSITE" id="PS00761">
    <property type="entry name" value="SPASE_I_3"/>
    <property type="match status" value="1"/>
</dbReference>
<dbReference type="EC" id="3.4.21.89" evidence="4 13"/>
<dbReference type="PANTHER" id="PTHR43390">
    <property type="entry name" value="SIGNAL PEPTIDASE I"/>
    <property type="match status" value="1"/>
</dbReference>